<comment type="caution">
    <text evidence="1">The sequence shown here is derived from an EMBL/GenBank/DDBJ whole genome shotgun (WGS) entry which is preliminary data.</text>
</comment>
<evidence type="ECO:0000313" key="1">
    <source>
        <dbReference type="EMBL" id="KGE86639.1"/>
    </source>
</evidence>
<organism evidence="1 2">
    <name type="scientific">Phaeodactylibacter xiamenensis</name>
    <dbReference type="NCBI Taxonomy" id="1524460"/>
    <lineage>
        <taxon>Bacteria</taxon>
        <taxon>Pseudomonadati</taxon>
        <taxon>Bacteroidota</taxon>
        <taxon>Saprospiria</taxon>
        <taxon>Saprospirales</taxon>
        <taxon>Haliscomenobacteraceae</taxon>
        <taxon>Phaeodactylibacter</taxon>
    </lineage>
</organism>
<evidence type="ECO:0000313" key="2">
    <source>
        <dbReference type="Proteomes" id="UP000029736"/>
    </source>
</evidence>
<dbReference type="InterPro" id="IPR014942">
    <property type="entry name" value="AbiEii"/>
</dbReference>
<keyword evidence="2" id="KW-1185">Reference proteome</keyword>
<reference evidence="1 2" key="1">
    <citation type="journal article" date="2014" name="Int. J. Syst. Evol. Microbiol.">
        <title>Phaeodactylibacter xiamenensis gen. nov., sp. nov., a member of the family Saprospiraceae isolated from the marine alga Phaeodactylum tricornutum.</title>
        <authorList>
            <person name="Chen Z.Jr."/>
            <person name="Lei X."/>
            <person name="Lai Q."/>
            <person name="Li Y."/>
            <person name="Zhang B."/>
            <person name="Zhang J."/>
            <person name="Zhang H."/>
            <person name="Yang L."/>
            <person name="Zheng W."/>
            <person name="Tian Y."/>
            <person name="Yu Z."/>
            <person name="Xu H.Jr."/>
            <person name="Zheng T."/>
        </authorList>
    </citation>
    <scope>NUCLEOTIDE SEQUENCE [LARGE SCALE GENOMIC DNA]</scope>
    <source>
        <strain evidence="1 2">KD52</strain>
    </source>
</reference>
<name>A0A098S2Q4_9BACT</name>
<dbReference type="EMBL" id="JPOS01000076">
    <property type="protein sequence ID" value="KGE86639.1"/>
    <property type="molecule type" value="Genomic_DNA"/>
</dbReference>
<dbReference type="Pfam" id="PF08843">
    <property type="entry name" value="AbiEii"/>
    <property type="match status" value="1"/>
</dbReference>
<evidence type="ECO:0008006" key="3">
    <source>
        <dbReference type="Google" id="ProtNLM"/>
    </source>
</evidence>
<dbReference type="AlphaFoldDB" id="A0A098S2Q4"/>
<proteinExistence type="predicted"/>
<protein>
    <recommendedName>
        <fullName evidence="3">Nucleotidyltransferase</fullName>
    </recommendedName>
</protein>
<gene>
    <name evidence="1" type="ORF">IX84_20375</name>
</gene>
<sequence>MNTPDLNDLNYLLPKTKQVLLDLATFEWLKDYTFVGGSGLSLYLHHRLSEDIDLFTWKAKLNTPEILNHIERRFGTAFSIQLDTDKQLDLDVQGVKVTFFANDWDALRNNLHFTQNLYLANLDLLTGMKVNTLFLRARFRDYYDLYALNLEGFSVAEMYTIIERLMPGIRNTKWSPTGANGQHGER</sequence>
<dbReference type="Proteomes" id="UP000029736">
    <property type="component" value="Unassembled WGS sequence"/>
</dbReference>
<accession>A0A098S2Q4</accession>